<reference evidence="1" key="1">
    <citation type="submission" date="2023-03" db="EMBL/GenBank/DDBJ databases">
        <title>Chromosome-level genomes of two armyworms, Mythimna separata and Mythimna loreyi, provide insights into the biosynthesis and reception of sex pheromones.</title>
        <authorList>
            <person name="Zhao H."/>
        </authorList>
    </citation>
    <scope>NUCLEOTIDE SEQUENCE</scope>
    <source>
        <strain evidence="1">BeijingLab</strain>
    </source>
</reference>
<gene>
    <name evidence="1" type="ORF">PYW08_004263</name>
</gene>
<evidence type="ECO:0000313" key="2">
    <source>
        <dbReference type="Proteomes" id="UP001231649"/>
    </source>
</evidence>
<comment type="caution">
    <text evidence="1">The sequence shown here is derived from an EMBL/GenBank/DDBJ whole genome shotgun (WGS) entry which is preliminary data.</text>
</comment>
<name>A0ACC2QNC8_9NEOP</name>
<organism evidence="1 2">
    <name type="scientific">Mythimna loreyi</name>
    <dbReference type="NCBI Taxonomy" id="667449"/>
    <lineage>
        <taxon>Eukaryota</taxon>
        <taxon>Metazoa</taxon>
        <taxon>Ecdysozoa</taxon>
        <taxon>Arthropoda</taxon>
        <taxon>Hexapoda</taxon>
        <taxon>Insecta</taxon>
        <taxon>Pterygota</taxon>
        <taxon>Neoptera</taxon>
        <taxon>Endopterygota</taxon>
        <taxon>Lepidoptera</taxon>
        <taxon>Glossata</taxon>
        <taxon>Ditrysia</taxon>
        <taxon>Noctuoidea</taxon>
        <taxon>Noctuidae</taxon>
        <taxon>Noctuinae</taxon>
        <taxon>Hadenini</taxon>
        <taxon>Mythimna</taxon>
    </lineage>
</organism>
<dbReference type="EMBL" id="CM056792">
    <property type="protein sequence ID" value="KAJ8721861.1"/>
    <property type="molecule type" value="Genomic_DNA"/>
</dbReference>
<accession>A0ACC2QNC8</accession>
<dbReference type="Proteomes" id="UP001231649">
    <property type="component" value="Chromosome 16"/>
</dbReference>
<evidence type="ECO:0000313" key="1">
    <source>
        <dbReference type="EMBL" id="KAJ8721861.1"/>
    </source>
</evidence>
<keyword evidence="2" id="KW-1185">Reference proteome</keyword>
<proteinExistence type="predicted"/>
<protein>
    <submittedName>
        <fullName evidence="1">Uncharacterized protein</fullName>
    </submittedName>
</protein>
<sequence>MAAEGRVMGRRFFLTLVIGISAGFSFAYILLTSTGFSRDTAWHNYRESARDFEKHPIAAIGEHSPDEPAHRDEDRSVADELYKKVRVLCWVMTQPKSHESKAKHVKATWGKRCNKIIFMSTEEDPNLPSIKLPVEEGRNNLWGKTKAAFRYVYEHHRREADWFMKADDDTYVVVENLRYMLADYDTQDPIYFGCRFKHFSPQGYMSGGAGYILSRAALDRFVNKGLPNPTLCRGDDNGAEDAEMGKCLDKIGVRAMDSRDELKRGRFFPFTPNDHLFPNQDKNFWYWNYIFYPTDEGLDCCSDHAVSFHYINPHLMYVLDYLIYHLRPYGIKHGSGTLPKILAGSNSTTKEIEQR</sequence>